<feature type="transmembrane region" description="Helical" evidence="1">
    <location>
        <begin position="130"/>
        <end position="151"/>
    </location>
</feature>
<keyword evidence="1" id="KW-0472">Membrane</keyword>
<gene>
    <name evidence="2" type="ORF">BMERY_1148</name>
</gene>
<comment type="caution">
    <text evidence="2">The sequence shown here is derived from an EMBL/GenBank/DDBJ whole genome shotgun (WGS) entry which is preliminary data.</text>
</comment>
<dbReference type="RefSeq" id="WP_033521780.1">
    <property type="nucleotide sequence ID" value="NZ_CADAXU010000004.1"/>
</dbReference>
<sequence>MPSNPNDVEKTTNDGLPVMPTQAIIIGTVLAVGAISCSGFYLSMLGGGVALVPWMCVTLAVAVVFTYVVGFALLWCAESFTLRMKARFRPLVYGVVGFIGYGVWGLLVMTSMMNSIGQPLNGVVLANGDVLAVALNYAVFGFLAFLLGQVLAPKLRTRKPLAFGLLAVQIALAVFGLIAMVMMFGALYR</sequence>
<evidence type="ECO:0000313" key="2">
    <source>
        <dbReference type="EMBL" id="KFI71635.1"/>
    </source>
</evidence>
<feature type="transmembrane region" description="Helical" evidence="1">
    <location>
        <begin position="51"/>
        <end position="76"/>
    </location>
</feature>
<evidence type="ECO:0000313" key="3">
    <source>
        <dbReference type="Proteomes" id="UP000029060"/>
    </source>
</evidence>
<feature type="transmembrane region" description="Helical" evidence="1">
    <location>
        <begin position="163"/>
        <end position="188"/>
    </location>
</feature>
<keyword evidence="3" id="KW-1185">Reference proteome</keyword>
<dbReference type="STRING" id="78345.BMERY_1148"/>
<name>A0A087BKT5_9BIFI</name>
<organism evidence="2 3">
    <name type="scientific">Bifidobacterium merycicum</name>
    <dbReference type="NCBI Taxonomy" id="78345"/>
    <lineage>
        <taxon>Bacteria</taxon>
        <taxon>Bacillati</taxon>
        <taxon>Actinomycetota</taxon>
        <taxon>Actinomycetes</taxon>
        <taxon>Bifidobacteriales</taxon>
        <taxon>Bifidobacteriaceae</taxon>
        <taxon>Bifidobacterium</taxon>
    </lineage>
</organism>
<proteinExistence type="predicted"/>
<feature type="transmembrane region" description="Helical" evidence="1">
    <location>
        <begin position="23"/>
        <end position="45"/>
    </location>
</feature>
<reference evidence="2 3" key="1">
    <citation type="submission" date="2014-03" db="EMBL/GenBank/DDBJ databases">
        <title>Genomics of Bifidobacteria.</title>
        <authorList>
            <person name="Ventura M."/>
            <person name="Milani C."/>
            <person name="Lugli G.A."/>
        </authorList>
    </citation>
    <scope>NUCLEOTIDE SEQUENCE [LARGE SCALE GENOMIC DNA]</scope>
    <source>
        <strain evidence="2 3">LMG 11341</strain>
    </source>
</reference>
<keyword evidence="1" id="KW-0812">Transmembrane</keyword>
<accession>A0A087BKT5</accession>
<dbReference type="eggNOG" id="ENOG5031HZA">
    <property type="taxonomic scope" value="Bacteria"/>
</dbReference>
<dbReference type="Proteomes" id="UP000029060">
    <property type="component" value="Unassembled WGS sequence"/>
</dbReference>
<dbReference type="EMBL" id="JGZC01000001">
    <property type="protein sequence ID" value="KFI71635.1"/>
    <property type="molecule type" value="Genomic_DNA"/>
</dbReference>
<feature type="transmembrane region" description="Helical" evidence="1">
    <location>
        <begin position="88"/>
        <end position="110"/>
    </location>
</feature>
<dbReference type="AlphaFoldDB" id="A0A087BKT5"/>
<evidence type="ECO:0008006" key="4">
    <source>
        <dbReference type="Google" id="ProtNLM"/>
    </source>
</evidence>
<dbReference type="OrthoDB" id="3239139at2"/>
<protein>
    <recommendedName>
        <fullName evidence="4">Cadmium transporter</fullName>
    </recommendedName>
</protein>
<keyword evidence="1" id="KW-1133">Transmembrane helix</keyword>
<evidence type="ECO:0000256" key="1">
    <source>
        <dbReference type="SAM" id="Phobius"/>
    </source>
</evidence>